<evidence type="ECO:0000313" key="3">
    <source>
        <dbReference type="Proteomes" id="UP000663825"/>
    </source>
</evidence>
<comment type="caution">
    <text evidence="2">The sequence shown here is derived from an EMBL/GenBank/DDBJ whole genome shotgun (WGS) entry which is preliminary data.</text>
</comment>
<dbReference type="Proteomes" id="UP000663825">
    <property type="component" value="Unassembled WGS sequence"/>
</dbReference>
<dbReference type="OrthoDB" id="10037132at2759"/>
<reference evidence="2" key="1">
    <citation type="submission" date="2021-02" db="EMBL/GenBank/DDBJ databases">
        <authorList>
            <person name="Nowell W R."/>
        </authorList>
    </citation>
    <scope>NUCLEOTIDE SEQUENCE</scope>
</reference>
<keyword evidence="1" id="KW-0732">Signal</keyword>
<evidence type="ECO:0000256" key="1">
    <source>
        <dbReference type="SAM" id="SignalP"/>
    </source>
</evidence>
<sequence>MKFSWFVLLIILVVCRTSPLYNTNNDDDNYVEDNYKIPPLTAEQLTELGQYLKLKYKEESESDVLSRMIDHSDENDVSKRDALWTTTEVLECIRRLRHSKNISKLDLVTEMLNCYRRLKHSG</sequence>
<feature type="signal peptide" evidence="1">
    <location>
        <begin position="1"/>
        <end position="17"/>
    </location>
</feature>
<evidence type="ECO:0000313" key="2">
    <source>
        <dbReference type="EMBL" id="CAF3398942.1"/>
    </source>
</evidence>
<gene>
    <name evidence="2" type="ORF">TIS948_LOCUS27515</name>
</gene>
<feature type="chain" id="PRO_5032381844" evidence="1">
    <location>
        <begin position="18"/>
        <end position="122"/>
    </location>
</feature>
<dbReference type="EMBL" id="CAJNXB010004929">
    <property type="protein sequence ID" value="CAF3398942.1"/>
    <property type="molecule type" value="Genomic_DNA"/>
</dbReference>
<organism evidence="2 3">
    <name type="scientific">Rotaria socialis</name>
    <dbReference type="NCBI Taxonomy" id="392032"/>
    <lineage>
        <taxon>Eukaryota</taxon>
        <taxon>Metazoa</taxon>
        <taxon>Spiralia</taxon>
        <taxon>Gnathifera</taxon>
        <taxon>Rotifera</taxon>
        <taxon>Eurotatoria</taxon>
        <taxon>Bdelloidea</taxon>
        <taxon>Philodinida</taxon>
        <taxon>Philodinidae</taxon>
        <taxon>Rotaria</taxon>
    </lineage>
</organism>
<dbReference type="AlphaFoldDB" id="A0A817ZVD2"/>
<name>A0A817ZVD2_9BILA</name>
<proteinExistence type="predicted"/>
<accession>A0A817ZVD2</accession>
<protein>
    <submittedName>
        <fullName evidence="2">Uncharacterized protein</fullName>
    </submittedName>
</protein>